<keyword evidence="5" id="KW-1185">Reference proteome</keyword>
<feature type="domain" description="Guanylate cyclase" evidence="3">
    <location>
        <begin position="415"/>
        <end position="548"/>
    </location>
</feature>
<evidence type="ECO:0000256" key="1">
    <source>
        <dbReference type="SAM" id="MobiDB-lite"/>
    </source>
</evidence>
<dbReference type="PANTHER" id="PTHR45655">
    <property type="entry name" value="GUANYLATE CYCLASE SOLUBLE SUBUNIT BETA-2"/>
    <property type="match status" value="1"/>
</dbReference>
<comment type="caution">
    <text evidence="4">The sequence shown here is derived from an EMBL/GenBank/DDBJ whole genome shotgun (WGS) entry which is preliminary data.</text>
</comment>
<feature type="chain" id="PRO_5039943655" description="Guanylate cyclase domain-containing protein" evidence="2">
    <location>
        <begin position="18"/>
        <end position="672"/>
    </location>
</feature>
<dbReference type="AlphaFoldDB" id="A0A9K3GHS2"/>
<dbReference type="GO" id="GO:0009190">
    <property type="term" value="P:cyclic nucleotide biosynthetic process"/>
    <property type="evidence" value="ECO:0007669"/>
    <property type="project" value="InterPro"/>
</dbReference>
<proteinExistence type="predicted"/>
<feature type="compositionally biased region" description="Low complexity" evidence="1">
    <location>
        <begin position="225"/>
        <end position="239"/>
    </location>
</feature>
<feature type="region of interest" description="Disordered" evidence="1">
    <location>
        <begin position="193"/>
        <end position="245"/>
    </location>
</feature>
<keyword evidence="2" id="KW-0732">Signal</keyword>
<dbReference type="SUPFAM" id="SSF55073">
    <property type="entry name" value="Nucleotide cyclase"/>
    <property type="match status" value="1"/>
</dbReference>
<name>A0A9K3GHS2_9EUKA</name>
<protein>
    <recommendedName>
        <fullName evidence="3">Guanylate cyclase domain-containing protein</fullName>
    </recommendedName>
</protein>
<accession>A0A9K3GHS2</accession>
<organism evidence="4 5">
    <name type="scientific">Kipferlia bialata</name>
    <dbReference type="NCBI Taxonomy" id="797122"/>
    <lineage>
        <taxon>Eukaryota</taxon>
        <taxon>Metamonada</taxon>
        <taxon>Carpediemonas-like organisms</taxon>
        <taxon>Kipferlia</taxon>
    </lineage>
</organism>
<dbReference type="InterPro" id="IPR001054">
    <property type="entry name" value="A/G_cyclase"/>
</dbReference>
<dbReference type="CDD" id="cd07302">
    <property type="entry name" value="CHD"/>
    <property type="match status" value="1"/>
</dbReference>
<evidence type="ECO:0000259" key="3">
    <source>
        <dbReference type="PROSITE" id="PS50125"/>
    </source>
</evidence>
<evidence type="ECO:0000313" key="5">
    <source>
        <dbReference type="Proteomes" id="UP000265618"/>
    </source>
</evidence>
<feature type="compositionally biased region" description="Pro residues" evidence="1">
    <location>
        <begin position="337"/>
        <end position="347"/>
    </location>
</feature>
<evidence type="ECO:0000313" key="4">
    <source>
        <dbReference type="EMBL" id="GIQ83563.1"/>
    </source>
</evidence>
<evidence type="ECO:0000256" key="2">
    <source>
        <dbReference type="SAM" id="SignalP"/>
    </source>
</evidence>
<dbReference type="Gene3D" id="3.30.70.1230">
    <property type="entry name" value="Nucleotide cyclase"/>
    <property type="match status" value="1"/>
</dbReference>
<dbReference type="EMBL" id="BDIP01001096">
    <property type="protein sequence ID" value="GIQ83563.1"/>
    <property type="molecule type" value="Genomic_DNA"/>
</dbReference>
<feature type="compositionally biased region" description="Acidic residues" evidence="1">
    <location>
        <begin position="210"/>
        <end position="220"/>
    </location>
</feature>
<dbReference type="OrthoDB" id="6127067at2759"/>
<dbReference type="Proteomes" id="UP000265618">
    <property type="component" value="Unassembled WGS sequence"/>
</dbReference>
<gene>
    <name evidence="4" type="ORF">KIPB_004908</name>
</gene>
<dbReference type="PANTHER" id="PTHR45655:SF13">
    <property type="entry name" value="SOLUBLE GUANYLATE CYCLASE GCY-32-RELATED"/>
    <property type="match status" value="1"/>
</dbReference>
<feature type="signal peptide" evidence="2">
    <location>
        <begin position="1"/>
        <end position="17"/>
    </location>
</feature>
<dbReference type="PROSITE" id="PS50125">
    <property type="entry name" value="GUANYLATE_CYCLASE_2"/>
    <property type="match status" value="1"/>
</dbReference>
<dbReference type="SMART" id="SM00044">
    <property type="entry name" value="CYCc"/>
    <property type="match status" value="1"/>
</dbReference>
<dbReference type="InterPro" id="IPR029787">
    <property type="entry name" value="Nucleotide_cyclase"/>
</dbReference>
<reference evidence="4 5" key="1">
    <citation type="journal article" date="2018" name="PLoS ONE">
        <title>The draft genome of Kipferlia bialata reveals reductive genome evolution in fornicate parasites.</title>
        <authorList>
            <person name="Tanifuji G."/>
            <person name="Takabayashi S."/>
            <person name="Kume K."/>
            <person name="Takagi M."/>
            <person name="Nakayama T."/>
            <person name="Kamikawa R."/>
            <person name="Inagaki Y."/>
            <person name="Hashimoto T."/>
        </authorList>
    </citation>
    <scope>NUCLEOTIDE SEQUENCE [LARGE SCALE GENOMIC DNA]</scope>
    <source>
        <strain evidence="4">NY0173</strain>
    </source>
</reference>
<sequence length="672" mass="73199">MLATLPITLFSISQCLVQVVSVLVGHQYITETVAAKVLVSRVASGRYFNRILEAYMADTSELFSSATMPRNAAKFLREMDERHVTPAVEGCVILPLFVNSMRECAAQYEDREEGGLLPRNYKASRASDFRSLTSTQRVVMRGAMSIFDRFDAKVMGMSVSQLRDTPIGTQENGKDVESPTTETGVMRCFQEFYPALNDGPSDTEAKGEGEGEGERDEECEGVPMSARSSCKSSARRCPSTPVSGRFGRIDSNSLLCAMADIDSPRSSERDTDSPRMQSGRERERDTDSPRVREYGSPRVSEDGDTTERGERGKERERRSSLFSGMSASDIHSLSLSPPLPPLSPPFPGLQISLPGATKSPSPQESEGEAESEGESEGERETVNDGSGQYATPAECSIMESSDIEFFPLMVYAKLDIAGFTSYCTRHGSTVVQILNVMFTAFDRIVDKYASYGVAKVKTIGDAYELYRPFTPCELRCSTVASIRDAVAYMVQASHEMLAVSESIFDTMGVALHVRCGVAIGPAFAAVLGRIRVAYDMFGSAPSRARGMEALSPLGQVTVCPRVHDILQSSEAFVFGQSISRNISRPLLEQSLHVKATPLACDIEDAEAYGEGFAEIRRQIRMEPKVACVVGECECVPGQTVVKGWKEHVIGTEAAGIVPDHGVVLNEAHGLLP</sequence>
<feature type="compositionally biased region" description="Acidic residues" evidence="1">
    <location>
        <begin position="365"/>
        <end position="375"/>
    </location>
</feature>
<feature type="compositionally biased region" description="Basic and acidic residues" evidence="1">
    <location>
        <begin position="262"/>
        <end position="319"/>
    </location>
</feature>
<feature type="compositionally biased region" description="Polar residues" evidence="1">
    <location>
        <begin position="320"/>
        <end position="331"/>
    </location>
</feature>
<feature type="region of interest" description="Disordered" evidence="1">
    <location>
        <begin position="260"/>
        <end position="390"/>
    </location>
</feature>
<dbReference type="GO" id="GO:0035556">
    <property type="term" value="P:intracellular signal transduction"/>
    <property type="evidence" value="ECO:0007669"/>
    <property type="project" value="InterPro"/>
</dbReference>
<dbReference type="Pfam" id="PF00211">
    <property type="entry name" value="Guanylate_cyc"/>
    <property type="match status" value="1"/>
</dbReference>